<comment type="caution">
    <text evidence="1">The sequence shown here is derived from an EMBL/GenBank/DDBJ whole genome shotgun (WGS) entry which is preliminary data.</text>
</comment>
<dbReference type="AlphaFoldDB" id="A0AB35ME32"/>
<evidence type="ECO:0000313" key="1">
    <source>
        <dbReference type="EMBL" id="MDN4482005.1"/>
    </source>
</evidence>
<name>A0AB35ME32_9MICO</name>
<sequence length="232" mass="25204">MTTHELDPVALEAREPDVSSRWRAIDARFRVAREDARDGDEDAALHVDRDSALVLTAPHGTRHYRAGAMKQADLHTGSLTLLAGELADVSAVVSARAHAPWDSWAERDDPFARHLRELRPPARMVVDIHGMGDHHGPDFCLGTGPRPGPLERLAVEVLRHELEDFDVAVDAPFDARPHYTVTHLAQRHLGLAGLQIEVAARWRSPRDADAAPGAAALSRALGVVDAGLRAAA</sequence>
<organism evidence="1 2">
    <name type="scientific">Demequina lignilytica</name>
    <dbReference type="NCBI Taxonomy" id="3051663"/>
    <lineage>
        <taxon>Bacteria</taxon>
        <taxon>Bacillati</taxon>
        <taxon>Actinomycetota</taxon>
        <taxon>Actinomycetes</taxon>
        <taxon>Micrococcales</taxon>
        <taxon>Demequinaceae</taxon>
        <taxon>Demequina</taxon>
    </lineage>
</organism>
<dbReference type="Gene3D" id="3.40.630.40">
    <property type="entry name" value="Zn-dependent exopeptidases"/>
    <property type="match status" value="1"/>
</dbReference>
<protein>
    <recommendedName>
        <fullName evidence="3">N-formylglutamate amidohydrolase</fullName>
    </recommendedName>
</protein>
<gene>
    <name evidence="1" type="ORF">QQ002_00435</name>
</gene>
<dbReference type="SUPFAM" id="SSF53187">
    <property type="entry name" value="Zn-dependent exopeptidases"/>
    <property type="match status" value="1"/>
</dbReference>
<evidence type="ECO:0008006" key="3">
    <source>
        <dbReference type="Google" id="ProtNLM"/>
    </source>
</evidence>
<reference evidence="1 2" key="1">
    <citation type="submission" date="2023-06" db="EMBL/GenBank/DDBJ databases">
        <title>SYSU T0a273.</title>
        <authorList>
            <person name="Gao L."/>
            <person name="Fang B.-Z."/>
            <person name="Li W.-J."/>
        </authorList>
    </citation>
    <scope>NUCLEOTIDE SEQUENCE [LARGE SCALE GENOMIC DNA]</scope>
    <source>
        <strain evidence="1 2">SYSU T0a273</strain>
    </source>
</reference>
<dbReference type="Proteomes" id="UP001172756">
    <property type="component" value="Unassembled WGS sequence"/>
</dbReference>
<evidence type="ECO:0000313" key="2">
    <source>
        <dbReference type="Proteomes" id="UP001172756"/>
    </source>
</evidence>
<proteinExistence type="predicted"/>
<dbReference type="RefSeq" id="WP_301159262.1">
    <property type="nucleotide sequence ID" value="NZ_JAUHQB010000001.1"/>
</dbReference>
<accession>A0AB35ME32</accession>
<dbReference type="EMBL" id="JAUHQB010000001">
    <property type="protein sequence ID" value="MDN4482005.1"/>
    <property type="molecule type" value="Genomic_DNA"/>
</dbReference>